<evidence type="ECO:0000313" key="3">
    <source>
        <dbReference type="Proteomes" id="UP000557307"/>
    </source>
</evidence>
<evidence type="ECO:0000313" key="2">
    <source>
        <dbReference type="EMBL" id="MBB5283017.1"/>
    </source>
</evidence>
<protein>
    <submittedName>
        <fullName evidence="2">Putative esterase</fullName>
    </submittedName>
</protein>
<dbReference type="AlphaFoldDB" id="A0A840TMM6"/>
<sequence length="269" mass="29878">MGKYANHFKAQAVVVSHRFWLVGVLWLLAVPSARAQQEWLGWVGGKRVYLAWPDEGLKPGQPVLLALHGSGREAESYRPESPQGVPFYVHQRDLALSGGYLFAAVSNGRATWGTDEGLQAVLTLYDSLRQHAAVAEKWVLWGSSAGGVLTNRLVREHPDKVLKVLGTFPVYDLAAAFDHLQTARDAWQEKEKAERANPARDPAPLSKVPYLLFHGREDEAVPAPMHSERLRQEVNALGGQVQLYLVPGGHSTQNFALYQDDLIRAFLQK</sequence>
<dbReference type="EMBL" id="JACHGF010000002">
    <property type="protein sequence ID" value="MBB5283017.1"/>
    <property type="molecule type" value="Genomic_DNA"/>
</dbReference>
<dbReference type="SUPFAM" id="SSF53474">
    <property type="entry name" value="alpha/beta-Hydrolases"/>
    <property type="match status" value="1"/>
</dbReference>
<accession>A0A840TMM6</accession>
<comment type="caution">
    <text evidence="2">The sequence shown here is derived from an EMBL/GenBank/DDBJ whole genome shotgun (WGS) entry which is preliminary data.</text>
</comment>
<dbReference type="GO" id="GO:0006508">
    <property type="term" value="P:proteolysis"/>
    <property type="evidence" value="ECO:0007669"/>
    <property type="project" value="InterPro"/>
</dbReference>
<dbReference type="GO" id="GO:0008236">
    <property type="term" value="F:serine-type peptidase activity"/>
    <property type="evidence" value="ECO:0007669"/>
    <property type="project" value="InterPro"/>
</dbReference>
<organism evidence="2 3">
    <name type="scientific">Rhabdobacter roseus</name>
    <dbReference type="NCBI Taxonomy" id="1655419"/>
    <lineage>
        <taxon>Bacteria</taxon>
        <taxon>Pseudomonadati</taxon>
        <taxon>Bacteroidota</taxon>
        <taxon>Cytophagia</taxon>
        <taxon>Cytophagales</taxon>
        <taxon>Cytophagaceae</taxon>
        <taxon>Rhabdobacter</taxon>
    </lineage>
</organism>
<feature type="domain" description="Peptidase S9 prolyl oligopeptidase catalytic" evidence="1">
    <location>
        <begin position="124"/>
        <end position="266"/>
    </location>
</feature>
<dbReference type="InterPro" id="IPR029058">
    <property type="entry name" value="AB_hydrolase_fold"/>
</dbReference>
<proteinExistence type="predicted"/>
<reference evidence="2 3" key="1">
    <citation type="submission" date="2020-08" db="EMBL/GenBank/DDBJ databases">
        <title>Genomic Encyclopedia of Type Strains, Phase IV (KMG-IV): sequencing the most valuable type-strain genomes for metagenomic binning, comparative biology and taxonomic classification.</title>
        <authorList>
            <person name="Goeker M."/>
        </authorList>
    </citation>
    <scope>NUCLEOTIDE SEQUENCE [LARGE SCALE GENOMIC DNA]</scope>
    <source>
        <strain evidence="2 3">DSM 105074</strain>
    </source>
</reference>
<gene>
    <name evidence="2" type="ORF">HNQ92_001143</name>
</gene>
<keyword evidence="3" id="KW-1185">Reference proteome</keyword>
<dbReference type="Pfam" id="PF00326">
    <property type="entry name" value="Peptidase_S9"/>
    <property type="match status" value="1"/>
</dbReference>
<dbReference type="RefSeq" id="WP_184172052.1">
    <property type="nucleotide sequence ID" value="NZ_JACHGF010000002.1"/>
</dbReference>
<evidence type="ECO:0000259" key="1">
    <source>
        <dbReference type="Pfam" id="PF00326"/>
    </source>
</evidence>
<dbReference type="Gene3D" id="3.40.50.1820">
    <property type="entry name" value="alpha/beta hydrolase"/>
    <property type="match status" value="1"/>
</dbReference>
<name>A0A840TMM6_9BACT</name>
<dbReference type="Proteomes" id="UP000557307">
    <property type="component" value="Unassembled WGS sequence"/>
</dbReference>
<dbReference type="InterPro" id="IPR001375">
    <property type="entry name" value="Peptidase_S9_cat"/>
</dbReference>